<dbReference type="AlphaFoldDB" id="A0A4Q5J5R8"/>
<dbReference type="PANTHER" id="PTHR47505">
    <property type="entry name" value="DNA UTILIZATION PROTEIN YHGH"/>
    <property type="match status" value="1"/>
</dbReference>
<sequence length="244" mass="25899">MYDALVDLLLGSRCAVCGRGGRPLCRACRDDLPREPHVAWPDPTPHGLVLPVAAARYEAAVTALVLAHKEQQVLALATPLAGLLADAVRELLVLADPARDPPSPPHSLVALVPVPSRPSVVRARGHDPLLRVSRRAAVVLRRGGRPVVVRRLLRPRGRVRDQAGLSAGERAANLRGAFACPRRARPGDPSLVVVDDVLTTGATAREAQRALEEAGHDVLGIATVAATRRRHPSRSTGSGPDQVP</sequence>
<dbReference type="InterPro" id="IPR000836">
    <property type="entry name" value="PRTase_dom"/>
</dbReference>
<reference evidence="3 4" key="1">
    <citation type="submission" date="2019-01" db="EMBL/GenBank/DDBJ databases">
        <title>Nocardioides guangzhouensis sp. nov., an actinobacterium isolated from soil.</title>
        <authorList>
            <person name="Fu Y."/>
            <person name="Cai Y."/>
            <person name="Lin Z."/>
            <person name="Chen P."/>
        </authorList>
    </citation>
    <scope>NUCLEOTIDE SEQUENCE [LARGE SCALE GENOMIC DNA]</scope>
    <source>
        <strain evidence="3 4">NBRC 105384</strain>
    </source>
</reference>
<name>A0A4Q5J5R8_9ACTN</name>
<proteinExistence type="inferred from homology"/>
<evidence type="ECO:0000256" key="1">
    <source>
        <dbReference type="ARBA" id="ARBA00008007"/>
    </source>
</evidence>
<accession>A0A4Q5J5R8</accession>
<dbReference type="InterPro" id="IPR029057">
    <property type="entry name" value="PRTase-like"/>
</dbReference>
<organism evidence="3 4">
    <name type="scientific">Nocardioides iriomotensis</name>
    <dbReference type="NCBI Taxonomy" id="715784"/>
    <lineage>
        <taxon>Bacteria</taxon>
        <taxon>Bacillati</taxon>
        <taxon>Actinomycetota</taxon>
        <taxon>Actinomycetes</taxon>
        <taxon>Propionibacteriales</taxon>
        <taxon>Nocardioidaceae</taxon>
        <taxon>Nocardioides</taxon>
    </lineage>
</organism>
<dbReference type="EMBL" id="SDPU01000020">
    <property type="protein sequence ID" value="RYU12845.1"/>
    <property type="molecule type" value="Genomic_DNA"/>
</dbReference>
<dbReference type="Proteomes" id="UP000291189">
    <property type="component" value="Unassembled WGS sequence"/>
</dbReference>
<protein>
    <submittedName>
        <fullName evidence="3">ComF family protein</fullName>
    </submittedName>
</protein>
<dbReference type="SUPFAM" id="SSF53271">
    <property type="entry name" value="PRTase-like"/>
    <property type="match status" value="1"/>
</dbReference>
<dbReference type="PANTHER" id="PTHR47505:SF1">
    <property type="entry name" value="DNA UTILIZATION PROTEIN YHGH"/>
    <property type="match status" value="1"/>
</dbReference>
<dbReference type="RefSeq" id="WP_129986664.1">
    <property type="nucleotide sequence ID" value="NZ_SDPU01000020.1"/>
</dbReference>
<dbReference type="InterPro" id="IPR051910">
    <property type="entry name" value="ComF/GntX_DNA_util-trans"/>
</dbReference>
<evidence type="ECO:0000256" key="2">
    <source>
        <dbReference type="SAM" id="MobiDB-lite"/>
    </source>
</evidence>
<gene>
    <name evidence="3" type="ORF">ETU37_07720</name>
</gene>
<dbReference type="OrthoDB" id="5244859at2"/>
<feature type="region of interest" description="Disordered" evidence="2">
    <location>
        <begin position="225"/>
        <end position="244"/>
    </location>
</feature>
<dbReference type="Gene3D" id="3.40.50.2020">
    <property type="match status" value="1"/>
</dbReference>
<comment type="caution">
    <text evidence="3">The sequence shown here is derived from an EMBL/GenBank/DDBJ whole genome shotgun (WGS) entry which is preliminary data.</text>
</comment>
<evidence type="ECO:0000313" key="4">
    <source>
        <dbReference type="Proteomes" id="UP000291189"/>
    </source>
</evidence>
<evidence type="ECO:0000313" key="3">
    <source>
        <dbReference type="EMBL" id="RYU12845.1"/>
    </source>
</evidence>
<dbReference type="CDD" id="cd06223">
    <property type="entry name" value="PRTases_typeI"/>
    <property type="match status" value="1"/>
</dbReference>
<keyword evidence="4" id="KW-1185">Reference proteome</keyword>
<feature type="compositionally biased region" description="Polar residues" evidence="2">
    <location>
        <begin position="234"/>
        <end position="244"/>
    </location>
</feature>
<comment type="similarity">
    <text evidence="1">Belongs to the ComF/GntX family.</text>
</comment>